<dbReference type="Pfam" id="PF21805">
    <property type="entry name" value="Imm5_like"/>
    <property type="match status" value="1"/>
</dbReference>
<evidence type="ECO:0000259" key="1">
    <source>
        <dbReference type="Pfam" id="PF21805"/>
    </source>
</evidence>
<evidence type="ECO:0000313" key="2">
    <source>
        <dbReference type="EMBL" id="NLV02919.1"/>
    </source>
</evidence>
<evidence type="ECO:0000313" key="3">
    <source>
        <dbReference type="Proteomes" id="UP000619835"/>
    </source>
</evidence>
<accession>A0A847TR18</accession>
<feature type="domain" description="Imm-5-like" evidence="1">
    <location>
        <begin position="11"/>
        <end position="138"/>
    </location>
</feature>
<comment type="caution">
    <text evidence="2">The sequence shown here is derived from an EMBL/GenBank/DDBJ whole genome shotgun (WGS) entry which is preliminary data.</text>
</comment>
<sequence length="149" mass="16113">MGPEWDGYNSVDEETQKALALWAADCAEHVLHYFEEEHPDDSRPQKAIEAARGWTRGEVMVGEAIDISRKTHAAAREAANIAACEAARAAGHAVATAHVDAHARGAAIYAIKARMEANPNDSDAADAELAWQVERLPEQLQSIVVISES</sequence>
<dbReference type="AlphaFoldDB" id="A0A847TR18"/>
<organism evidence="2 3">
    <name type="scientific">Haloferax volcanii</name>
    <name type="common">Halobacterium volcanii</name>
    <dbReference type="NCBI Taxonomy" id="2246"/>
    <lineage>
        <taxon>Archaea</taxon>
        <taxon>Methanobacteriati</taxon>
        <taxon>Methanobacteriota</taxon>
        <taxon>Stenosarchaea group</taxon>
        <taxon>Halobacteria</taxon>
        <taxon>Halobacteriales</taxon>
        <taxon>Haloferacaceae</taxon>
        <taxon>Haloferax</taxon>
    </lineage>
</organism>
<name>A0A847TR18_HALVO</name>
<proteinExistence type="predicted"/>
<dbReference type="InterPro" id="IPR048667">
    <property type="entry name" value="Imm5-like"/>
</dbReference>
<dbReference type="EMBL" id="WOWC01000001">
    <property type="protein sequence ID" value="NLV02919.1"/>
    <property type="molecule type" value="Genomic_DNA"/>
</dbReference>
<reference evidence="2" key="1">
    <citation type="submission" date="2019-12" db="EMBL/GenBank/DDBJ databases">
        <title>Haloferax alexandrinus strain pws11.</title>
        <authorList>
            <person name="Verma D.K."/>
            <person name="Gopal K."/>
            <person name="Prasad E.S."/>
        </authorList>
    </citation>
    <scope>NUCLEOTIDE SEQUENCE</scope>
    <source>
        <strain evidence="2">Pws11</strain>
    </source>
</reference>
<gene>
    <name evidence="2" type="ORF">GOC85_10010</name>
</gene>
<protein>
    <recommendedName>
        <fullName evidence="1">Imm-5-like domain-containing protein</fullName>
    </recommendedName>
</protein>
<dbReference type="Proteomes" id="UP000619835">
    <property type="component" value="Unassembled WGS sequence"/>
</dbReference>